<accession>A0A518HWR5</accession>
<reference evidence="2 3" key="1">
    <citation type="submission" date="2019-03" db="EMBL/GenBank/DDBJ databases">
        <title>Deep-cultivation of Planctomycetes and their phenomic and genomic characterization uncovers novel biology.</title>
        <authorList>
            <person name="Wiegand S."/>
            <person name="Jogler M."/>
            <person name="Boedeker C."/>
            <person name="Pinto D."/>
            <person name="Vollmers J."/>
            <person name="Rivas-Marin E."/>
            <person name="Kohn T."/>
            <person name="Peeters S.H."/>
            <person name="Heuer A."/>
            <person name="Rast P."/>
            <person name="Oberbeckmann S."/>
            <person name="Bunk B."/>
            <person name="Jeske O."/>
            <person name="Meyerdierks A."/>
            <person name="Storesund J.E."/>
            <person name="Kallscheuer N."/>
            <person name="Luecker S."/>
            <person name="Lage O.M."/>
            <person name="Pohl T."/>
            <person name="Merkel B.J."/>
            <person name="Hornburger P."/>
            <person name="Mueller R.-W."/>
            <person name="Bruemmer F."/>
            <person name="Labrenz M."/>
            <person name="Spormann A.M."/>
            <person name="Op den Camp H."/>
            <person name="Overmann J."/>
            <person name="Amann R."/>
            <person name="Jetten M.S.M."/>
            <person name="Mascher T."/>
            <person name="Medema M.H."/>
            <person name="Devos D.P."/>
            <person name="Kaster A.-K."/>
            <person name="Ovreas L."/>
            <person name="Rohde M."/>
            <person name="Galperin M.Y."/>
            <person name="Jogler C."/>
        </authorList>
    </citation>
    <scope>NUCLEOTIDE SEQUENCE [LARGE SCALE GENOMIC DNA]</scope>
    <source>
        <strain evidence="2 3">Enr13</strain>
    </source>
</reference>
<evidence type="ECO:0000256" key="1">
    <source>
        <dbReference type="ARBA" id="ARBA00005437"/>
    </source>
</evidence>
<dbReference type="InterPro" id="IPR038595">
    <property type="entry name" value="LOR_sf"/>
</dbReference>
<dbReference type="RefSeq" id="WP_145389472.1">
    <property type="nucleotide sequence ID" value="NZ_CP037423.1"/>
</dbReference>
<dbReference type="Gene3D" id="2.40.160.200">
    <property type="entry name" value="LURP1-related"/>
    <property type="match status" value="1"/>
</dbReference>
<protein>
    <recommendedName>
        <fullName evidence="4">Scramblase</fullName>
    </recommendedName>
</protein>
<evidence type="ECO:0008006" key="4">
    <source>
        <dbReference type="Google" id="ProtNLM"/>
    </source>
</evidence>
<name>A0A518HWR5_9BACT</name>
<dbReference type="Pfam" id="PF04525">
    <property type="entry name" value="LOR"/>
    <property type="match status" value="1"/>
</dbReference>
<evidence type="ECO:0000313" key="3">
    <source>
        <dbReference type="Proteomes" id="UP000319004"/>
    </source>
</evidence>
<comment type="similarity">
    <text evidence="1">Belongs to the LOR family.</text>
</comment>
<dbReference type="KEGG" id="snep:Enr13x_51570"/>
<proteinExistence type="inferred from homology"/>
<dbReference type="OrthoDB" id="652307at2"/>
<organism evidence="2 3">
    <name type="scientific">Stieleria neptunia</name>
    <dbReference type="NCBI Taxonomy" id="2527979"/>
    <lineage>
        <taxon>Bacteria</taxon>
        <taxon>Pseudomonadati</taxon>
        <taxon>Planctomycetota</taxon>
        <taxon>Planctomycetia</taxon>
        <taxon>Pirellulales</taxon>
        <taxon>Pirellulaceae</taxon>
        <taxon>Stieleria</taxon>
    </lineage>
</organism>
<dbReference type="EMBL" id="CP037423">
    <property type="protein sequence ID" value="QDV45281.1"/>
    <property type="molecule type" value="Genomic_DNA"/>
</dbReference>
<dbReference type="Proteomes" id="UP000319004">
    <property type="component" value="Chromosome"/>
</dbReference>
<sequence length="163" mass="18801">MIFRIKEKFWSWGNDFAITDDGGEPLYHVDGKAFSWGDKLSFQDRSGREIALISQKLLSWKPRYQIIIDGAVFAEVTKEWTWLNKRFTLDVPGPNDFTIDGSFWAHEFTFERQNRVVATVSKKLWAWTDSYGVEIDEGTDEVAVLCACIVIDQVLHDESKNSD</sequence>
<dbReference type="SUPFAM" id="SSF54518">
    <property type="entry name" value="Tubby C-terminal domain-like"/>
    <property type="match status" value="1"/>
</dbReference>
<dbReference type="InterPro" id="IPR025659">
    <property type="entry name" value="Tubby-like_C"/>
</dbReference>
<evidence type="ECO:0000313" key="2">
    <source>
        <dbReference type="EMBL" id="QDV45281.1"/>
    </source>
</evidence>
<dbReference type="InterPro" id="IPR007612">
    <property type="entry name" value="LOR"/>
</dbReference>
<gene>
    <name evidence="2" type="ORF">Enr13x_51570</name>
</gene>
<keyword evidence="3" id="KW-1185">Reference proteome</keyword>
<dbReference type="AlphaFoldDB" id="A0A518HWR5"/>